<dbReference type="SUPFAM" id="SSF53822">
    <property type="entry name" value="Periplasmic binding protein-like I"/>
    <property type="match status" value="1"/>
</dbReference>
<evidence type="ECO:0000313" key="4">
    <source>
        <dbReference type="EMBL" id="CAB4726149.1"/>
    </source>
</evidence>
<reference evidence="7" key="1">
    <citation type="submission" date="2020-05" db="EMBL/GenBank/DDBJ databases">
        <authorList>
            <person name="Chiriac C."/>
            <person name="Salcher M."/>
            <person name="Ghai R."/>
            <person name="Kavagutti S V."/>
        </authorList>
    </citation>
    <scope>NUCLEOTIDE SEQUENCE</scope>
</reference>
<dbReference type="PANTHER" id="PTHR47235">
    <property type="entry name" value="BLR6548 PROTEIN"/>
    <property type="match status" value="1"/>
</dbReference>
<dbReference type="AlphaFoldDB" id="A0A6J7LXF1"/>
<evidence type="ECO:0000313" key="3">
    <source>
        <dbReference type="EMBL" id="CAB4364105.1"/>
    </source>
</evidence>
<feature type="domain" description="Leucine-binding protein" evidence="2">
    <location>
        <begin position="74"/>
        <end position="403"/>
    </location>
</feature>
<dbReference type="InterPro" id="IPR028082">
    <property type="entry name" value="Peripla_BP_I"/>
</dbReference>
<evidence type="ECO:0000313" key="7">
    <source>
        <dbReference type="EMBL" id="CAB4970629.1"/>
    </source>
</evidence>
<evidence type="ECO:0000256" key="1">
    <source>
        <dbReference type="ARBA" id="ARBA00022729"/>
    </source>
</evidence>
<dbReference type="EMBL" id="CAFBOL010000001">
    <property type="protein sequence ID" value="CAB4970629.1"/>
    <property type="molecule type" value="Genomic_DNA"/>
</dbReference>
<gene>
    <name evidence="4" type="ORF">UFOPK2656_01784</name>
    <name evidence="5" type="ORF">UFOPK3099_00169</name>
    <name evidence="6" type="ORF">UFOPK3651_02041</name>
    <name evidence="7" type="ORF">UFOPK3931_00079</name>
    <name evidence="3" type="ORF">UFOPK4189_01872</name>
</gene>
<dbReference type="EMBL" id="CAFBMT010000011">
    <property type="protein sequence ID" value="CAB4939329.1"/>
    <property type="molecule type" value="Genomic_DNA"/>
</dbReference>
<dbReference type="EMBL" id="CAESGF010000010">
    <property type="protein sequence ID" value="CAB4364105.1"/>
    <property type="molecule type" value="Genomic_DNA"/>
</dbReference>
<dbReference type="Pfam" id="PF13458">
    <property type="entry name" value="Peripla_BP_6"/>
    <property type="match status" value="1"/>
</dbReference>
<protein>
    <submittedName>
        <fullName evidence="7">Unannotated protein</fullName>
    </submittedName>
</protein>
<organism evidence="7">
    <name type="scientific">freshwater metagenome</name>
    <dbReference type="NCBI Taxonomy" id="449393"/>
    <lineage>
        <taxon>unclassified sequences</taxon>
        <taxon>metagenomes</taxon>
        <taxon>ecological metagenomes</taxon>
    </lineage>
</organism>
<dbReference type="EMBL" id="CAEZYF010000010">
    <property type="protein sequence ID" value="CAB4726149.1"/>
    <property type="molecule type" value="Genomic_DNA"/>
</dbReference>
<dbReference type="EMBL" id="CAFAAV010000007">
    <property type="protein sequence ID" value="CAB4801895.1"/>
    <property type="molecule type" value="Genomic_DNA"/>
</dbReference>
<dbReference type="InterPro" id="IPR028081">
    <property type="entry name" value="Leu-bd"/>
</dbReference>
<evidence type="ECO:0000259" key="2">
    <source>
        <dbReference type="Pfam" id="PF13458"/>
    </source>
</evidence>
<sequence length="448" mass="45619">MFGSGSWPLLTRGKILISTTKSIRRRLVAGVVVAASVLAACSDDKTASTTTAAPVATDAAPAETTLPPKSSILIGGTMDTTGVTSRPEGIKVAEAWVAYINAKGGINGHPVELDIRDTGGDPAKAASQTTEILAKKPVLFLSNSSSTEASQAEALIASGIPIMGVGYSPALWGGGIAAFKVECGPKPAPIPCAADTVFPITTTFGAVVDEQVLGAKAAGATKLAVAACAEVEACSQAGPVFEATTKAEGLEVGGTTKVSSTATDYSAECIKWIADGVDFIQISGGRSLATGLVASCTDQGYTGIWGASAGSVSGPLLLTKGITLAGGLNGFPWFVDDPLVTEYLDAMKASGVTDDGINDPSSTALWSVLQLFAKANASLVDEPTASDTLANMYTIKDETLGGLIAPTTFSKGQPGPSKNRNCFWPYILKDGKMTNPLGGLTIQCYPAA</sequence>
<dbReference type="Gene3D" id="3.40.50.2300">
    <property type="match status" value="2"/>
</dbReference>
<name>A0A6J7LXF1_9ZZZZ</name>
<keyword evidence="1" id="KW-0732">Signal</keyword>
<dbReference type="PANTHER" id="PTHR47235:SF1">
    <property type="entry name" value="BLR6548 PROTEIN"/>
    <property type="match status" value="1"/>
</dbReference>
<accession>A0A6J7LXF1</accession>
<evidence type="ECO:0000313" key="6">
    <source>
        <dbReference type="EMBL" id="CAB4939329.1"/>
    </source>
</evidence>
<evidence type="ECO:0000313" key="5">
    <source>
        <dbReference type="EMBL" id="CAB4801895.1"/>
    </source>
</evidence>
<proteinExistence type="predicted"/>